<dbReference type="Gene3D" id="2.120.10.80">
    <property type="entry name" value="Kelch-type beta propeller"/>
    <property type="match status" value="1"/>
</dbReference>
<sequence>MANDMISPSSKRRKLTIHHHHSQNDNKKEQEAAEEESDLLPGLPDHLAQLCLSQVHPFSLFAVSRSWRRLLYSPTFPPFLSLYALFSSPLHFQSYDPISSTWRPLPPPPPSDPPLRPLLLRHPSFVSRTLPVQSLSLSGRLLLLAATADDFSPALPRPLLFHPLSSLWSPGPPLPTPRRWCAAGSLRGSAYVASGIGSQFSHDVARSVERWDPDAGGQPAWERVSDLRDGRFSRDAIDAVGWRGRLCMVNVMGGAMKDGVVYDAGRDVWEEMPAGMIGGWRGPAAAMEEEEMYVVDEANGVLRRYEEGGDTWVEVLESERLRGAEQIAAGGGRVCVVCGGGRGIVVVDVVAKPPTMWEVETPPGLEAVAVYVLPRMSLLPVPP</sequence>
<dbReference type="PANTHER" id="PTHR47590:SF1">
    <property type="entry name" value="F-BOX_KELCH-REPEAT PROTEIN SKIP25"/>
    <property type="match status" value="1"/>
</dbReference>
<proteinExistence type="predicted"/>
<evidence type="ECO:0000313" key="3">
    <source>
        <dbReference type="Proteomes" id="UP001187192"/>
    </source>
</evidence>
<dbReference type="InterPro" id="IPR015915">
    <property type="entry name" value="Kelch-typ_b-propeller"/>
</dbReference>
<feature type="compositionally biased region" description="Basic and acidic residues" evidence="1">
    <location>
        <begin position="22"/>
        <end position="31"/>
    </location>
</feature>
<protein>
    <recommendedName>
        <fullName evidence="4">F-box/kelch-repeat protein SKIP25</fullName>
    </recommendedName>
</protein>
<dbReference type="SUPFAM" id="SSF117281">
    <property type="entry name" value="Kelch motif"/>
    <property type="match status" value="1"/>
</dbReference>
<evidence type="ECO:0000256" key="1">
    <source>
        <dbReference type="SAM" id="MobiDB-lite"/>
    </source>
</evidence>
<dbReference type="SUPFAM" id="SSF81383">
    <property type="entry name" value="F-box domain"/>
    <property type="match status" value="1"/>
</dbReference>
<dbReference type="AlphaFoldDB" id="A0AA88D1Q5"/>
<dbReference type="Proteomes" id="UP001187192">
    <property type="component" value="Unassembled WGS sequence"/>
</dbReference>
<dbReference type="InterPro" id="IPR036047">
    <property type="entry name" value="F-box-like_dom_sf"/>
</dbReference>
<keyword evidence="3" id="KW-1185">Reference proteome</keyword>
<name>A0AA88D1Q5_FICCA</name>
<comment type="caution">
    <text evidence="2">The sequence shown here is derived from an EMBL/GenBank/DDBJ whole genome shotgun (WGS) entry which is preliminary data.</text>
</comment>
<feature type="compositionally biased region" description="Basic residues" evidence="1">
    <location>
        <begin position="10"/>
        <end position="21"/>
    </location>
</feature>
<evidence type="ECO:0008006" key="4">
    <source>
        <dbReference type="Google" id="ProtNLM"/>
    </source>
</evidence>
<accession>A0AA88D1Q5</accession>
<gene>
    <name evidence="2" type="ORF">TIFTF001_009946</name>
</gene>
<feature type="region of interest" description="Disordered" evidence="1">
    <location>
        <begin position="1"/>
        <end position="38"/>
    </location>
</feature>
<reference evidence="2" key="1">
    <citation type="submission" date="2023-07" db="EMBL/GenBank/DDBJ databases">
        <title>draft genome sequence of fig (Ficus carica).</title>
        <authorList>
            <person name="Takahashi T."/>
            <person name="Nishimura K."/>
        </authorList>
    </citation>
    <scope>NUCLEOTIDE SEQUENCE</scope>
</reference>
<evidence type="ECO:0000313" key="2">
    <source>
        <dbReference type="EMBL" id="GMN40720.1"/>
    </source>
</evidence>
<dbReference type="EMBL" id="BTGU01000011">
    <property type="protein sequence ID" value="GMN40720.1"/>
    <property type="molecule type" value="Genomic_DNA"/>
</dbReference>
<organism evidence="2 3">
    <name type="scientific">Ficus carica</name>
    <name type="common">Common fig</name>
    <dbReference type="NCBI Taxonomy" id="3494"/>
    <lineage>
        <taxon>Eukaryota</taxon>
        <taxon>Viridiplantae</taxon>
        <taxon>Streptophyta</taxon>
        <taxon>Embryophyta</taxon>
        <taxon>Tracheophyta</taxon>
        <taxon>Spermatophyta</taxon>
        <taxon>Magnoliopsida</taxon>
        <taxon>eudicotyledons</taxon>
        <taxon>Gunneridae</taxon>
        <taxon>Pentapetalae</taxon>
        <taxon>rosids</taxon>
        <taxon>fabids</taxon>
        <taxon>Rosales</taxon>
        <taxon>Moraceae</taxon>
        <taxon>Ficeae</taxon>
        <taxon>Ficus</taxon>
    </lineage>
</organism>
<dbReference type="PANTHER" id="PTHR47590">
    <property type="entry name" value="F-BOX/KELCH-REPEAT PROTEIN SKIP25"/>
    <property type="match status" value="1"/>
</dbReference>